<accession>A0A327Z7M5</accession>
<protein>
    <submittedName>
        <fullName evidence="1">Putative phage baseplate assembly protein</fullName>
    </submittedName>
</protein>
<dbReference type="Proteomes" id="UP000249341">
    <property type="component" value="Unassembled WGS sequence"/>
</dbReference>
<name>A0A327Z7M5_9ACTN</name>
<evidence type="ECO:0000313" key="2">
    <source>
        <dbReference type="Proteomes" id="UP000249341"/>
    </source>
</evidence>
<reference evidence="1 2" key="1">
    <citation type="submission" date="2018-06" db="EMBL/GenBank/DDBJ databases">
        <title>Genomic Encyclopedia of Type Strains, Phase III (KMG-III): the genomes of soil and plant-associated and newly described type strains.</title>
        <authorList>
            <person name="Whitman W."/>
        </authorList>
    </citation>
    <scope>NUCLEOTIDE SEQUENCE [LARGE SCALE GENOMIC DNA]</scope>
    <source>
        <strain evidence="1 2">CGMCC 4.7090</strain>
    </source>
</reference>
<keyword evidence="2" id="KW-1185">Reference proteome</keyword>
<dbReference type="RefSeq" id="WP_181557941.1">
    <property type="nucleotide sequence ID" value="NZ_JACHWI010000011.1"/>
</dbReference>
<gene>
    <name evidence="1" type="ORF">B0I29_11182</name>
</gene>
<dbReference type="EMBL" id="QLMJ01000011">
    <property type="protein sequence ID" value="RAK34483.1"/>
    <property type="molecule type" value="Genomic_DNA"/>
</dbReference>
<evidence type="ECO:0000313" key="1">
    <source>
        <dbReference type="EMBL" id="RAK34483.1"/>
    </source>
</evidence>
<proteinExistence type="predicted"/>
<dbReference type="AlphaFoldDB" id="A0A327Z7M5"/>
<sequence length="624" mass="64961">MTDPTSAVTPALDDIAFDQLVERSRALIPRYAPDWTDHNLHDPGMTLIDLFAWIVDQQVYRAGFVGGRHQRAFAALLGSHPDGPAAATGMIWPDRRIAAARELAAGTAVTCPAHPDLGFVLDRDLFLPPVTITGAVLSTPAGPVVLPPPGPGSGALVLGSTLRLLFDGPLGSADRERHVALGFDLLAPPGEPPATTGRPWGPVRYAYRAGDPGPDFDADLDFDFVDAAVVHDGTGGLSRSGVVVLEIPRQAPAAGSRLRISIQHGLFPALPQIRDVRVNVLPLVQRAHLPRARFDQLGTGLPDQEIPFDATGLVPPPDRPHGPALEIDVDGERWHEQPGLTRSGPGDPHYVLRPGRIVFGNGVNGRRPAAGAQIAHTTLARTAGPAGNLRPGQRWTVPALDEDGAGYGRNRHALAGGRSTSAAAEVTGAARDAATRRAALLTDEDLAHAALSLPGMAVQRAHVLAGHDPRLPGVLVAGARTLVVVPHQEAGPAGPGADRWVAAIAARLEPRRVLGERLIVMRPVLIGADLRIRIVARPGTVAADVESAVEQALRDHLSPQRRALGRELTAAEVTAVAAAVPGVADVPLARIAPAGSGTSGPVPAPRHGLVTAAAISVTTGTAGG</sequence>
<organism evidence="1 2">
    <name type="scientific">Actinoplanes lutulentus</name>
    <dbReference type="NCBI Taxonomy" id="1287878"/>
    <lineage>
        <taxon>Bacteria</taxon>
        <taxon>Bacillati</taxon>
        <taxon>Actinomycetota</taxon>
        <taxon>Actinomycetes</taxon>
        <taxon>Micromonosporales</taxon>
        <taxon>Micromonosporaceae</taxon>
        <taxon>Actinoplanes</taxon>
    </lineage>
</organism>
<comment type="caution">
    <text evidence="1">The sequence shown here is derived from an EMBL/GenBank/DDBJ whole genome shotgun (WGS) entry which is preliminary data.</text>
</comment>